<dbReference type="AlphaFoldDB" id="A0A0E0HY29"/>
<dbReference type="HOGENOM" id="CLU_2964933_0_0_1"/>
<keyword evidence="2" id="KW-1185">Reference proteome</keyword>
<dbReference type="Proteomes" id="UP000006591">
    <property type="component" value="Chromosome 7"/>
</dbReference>
<evidence type="ECO:0000313" key="2">
    <source>
        <dbReference type="Proteomes" id="UP000006591"/>
    </source>
</evidence>
<reference evidence="1" key="1">
    <citation type="submission" date="2015-04" db="UniProtKB">
        <authorList>
            <consortium name="EnsemblPlants"/>
        </authorList>
    </citation>
    <scope>IDENTIFICATION</scope>
    <source>
        <strain evidence="1">SL10</strain>
    </source>
</reference>
<accession>A0A0E0HY29</accession>
<proteinExistence type="predicted"/>
<name>A0A0E0HY29_ORYNI</name>
<protein>
    <submittedName>
        <fullName evidence="1">Uncharacterized protein</fullName>
    </submittedName>
</protein>
<reference evidence="1" key="2">
    <citation type="submission" date="2018-04" db="EMBL/GenBank/DDBJ databases">
        <title>OnivRS2 (Oryza nivara Reference Sequence Version 2).</title>
        <authorList>
            <person name="Zhang J."/>
            <person name="Kudrna D."/>
            <person name="Lee S."/>
            <person name="Talag J."/>
            <person name="Rajasekar S."/>
            <person name="Welchert J."/>
            <person name="Hsing Y.-I."/>
            <person name="Wing R.A."/>
        </authorList>
    </citation>
    <scope>NUCLEOTIDE SEQUENCE [LARGE SCALE GENOMIC DNA]</scope>
    <source>
        <strain evidence="1">SL10</strain>
    </source>
</reference>
<sequence>MSASGSKRIAMGGVGGCSQLCREQPPRAVGYIKIRPSNTVGNVPSYPGPPLPFRQCLKA</sequence>
<dbReference type="Gramene" id="ONIVA07G05710.5">
    <property type="protein sequence ID" value="ONIVA07G05710.5"/>
    <property type="gene ID" value="ONIVA07G05710"/>
</dbReference>
<evidence type="ECO:0000313" key="1">
    <source>
        <dbReference type="EnsemblPlants" id="ONIVA07G05710.5"/>
    </source>
</evidence>
<dbReference type="EnsemblPlants" id="ONIVA07G05710.5">
    <property type="protein sequence ID" value="ONIVA07G05710.5"/>
    <property type="gene ID" value="ONIVA07G05710"/>
</dbReference>
<organism evidence="1">
    <name type="scientific">Oryza nivara</name>
    <name type="common">Indian wild rice</name>
    <name type="synonym">Oryza sativa f. spontanea</name>
    <dbReference type="NCBI Taxonomy" id="4536"/>
    <lineage>
        <taxon>Eukaryota</taxon>
        <taxon>Viridiplantae</taxon>
        <taxon>Streptophyta</taxon>
        <taxon>Embryophyta</taxon>
        <taxon>Tracheophyta</taxon>
        <taxon>Spermatophyta</taxon>
        <taxon>Magnoliopsida</taxon>
        <taxon>Liliopsida</taxon>
        <taxon>Poales</taxon>
        <taxon>Poaceae</taxon>
        <taxon>BOP clade</taxon>
        <taxon>Oryzoideae</taxon>
        <taxon>Oryzeae</taxon>
        <taxon>Oryzinae</taxon>
        <taxon>Oryza</taxon>
    </lineage>
</organism>